<evidence type="ECO:0000313" key="6">
    <source>
        <dbReference type="Proteomes" id="UP001081071"/>
    </source>
</evidence>
<gene>
    <name evidence="5" type="ORF">O4220_13370</name>
</gene>
<dbReference type="EMBL" id="JAPWIJ010000005">
    <property type="protein sequence ID" value="MCZ4519506.1"/>
    <property type="molecule type" value="Genomic_DNA"/>
</dbReference>
<dbReference type="Gene3D" id="1.10.260.40">
    <property type="entry name" value="lambda repressor-like DNA-binding domains"/>
    <property type="match status" value="1"/>
</dbReference>
<sequence length="80" mass="8670">MPNADPKPPINETLGAFGERVRARRRELGLSQESAAEACGVHWTYLSQVERGQRSPRLENLLRIANGLGCTPGALVDGLT</sequence>
<dbReference type="PANTHER" id="PTHR46797">
    <property type="entry name" value="HTH-TYPE TRANSCRIPTIONAL REGULATOR"/>
    <property type="match status" value="1"/>
</dbReference>
<dbReference type="Pfam" id="PF01381">
    <property type="entry name" value="HTH_3"/>
    <property type="match status" value="1"/>
</dbReference>
<keyword evidence="2" id="KW-0238">DNA-binding</keyword>
<accession>A0ABT4MEU3</accession>
<evidence type="ECO:0000256" key="1">
    <source>
        <dbReference type="ARBA" id="ARBA00023015"/>
    </source>
</evidence>
<keyword evidence="6" id="KW-1185">Reference proteome</keyword>
<reference evidence="5" key="1">
    <citation type="submission" date="2022-12" db="EMBL/GenBank/DDBJ databases">
        <authorList>
            <person name="Krivoruchko A.V."/>
            <person name="Elkin A."/>
        </authorList>
    </citation>
    <scope>NUCLEOTIDE SEQUENCE</scope>
    <source>
        <strain evidence="5">IEGM 1391</strain>
    </source>
</reference>
<dbReference type="RefSeq" id="WP_269604905.1">
    <property type="nucleotide sequence ID" value="NZ_JAPWIJ010000005.1"/>
</dbReference>
<organism evidence="5 6">
    <name type="scientific">Rhodococcus ruber</name>
    <dbReference type="NCBI Taxonomy" id="1830"/>
    <lineage>
        <taxon>Bacteria</taxon>
        <taxon>Bacillati</taxon>
        <taxon>Actinomycetota</taxon>
        <taxon>Actinomycetes</taxon>
        <taxon>Mycobacteriales</taxon>
        <taxon>Nocardiaceae</taxon>
        <taxon>Rhodococcus</taxon>
    </lineage>
</organism>
<dbReference type="PANTHER" id="PTHR46797:SF23">
    <property type="entry name" value="HTH-TYPE TRANSCRIPTIONAL REGULATOR SUTR"/>
    <property type="match status" value="1"/>
</dbReference>
<dbReference type="Proteomes" id="UP001081071">
    <property type="component" value="Unassembled WGS sequence"/>
</dbReference>
<keyword evidence="3" id="KW-0804">Transcription</keyword>
<dbReference type="InterPro" id="IPR050807">
    <property type="entry name" value="TransReg_Diox_bact_type"/>
</dbReference>
<name>A0ABT4MEU3_9NOCA</name>
<dbReference type="PROSITE" id="PS50943">
    <property type="entry name" value="HTH_CROC1"/>
    <property type="match status" value="1"/>
</dbReference>
<dbReference type="InterPro" id="IPR010982">
    <property type="entry name" value="Lambda_DNA-bd_dom_sf"/>
</dbReference>
<feature type="domain" description="HTH cro/C1-type" evidence="4">
    <location>
        <begin position="21"/>
        <end position="75"/>
    </location>
</feature>
<dbReference type="InterPro" id="IPR001387">
    <property type="entry name" value="Cro/C1-type_HTH"/>
</dbReference>
<keyword evidence="1" id="KW-0805">Transcription regulation</keyword>
<proteinExistence type="predicted"/>
<dbReference type="SMART" id="SM00530">
    <property type="entry name" value="HTH_XRE"/>
    <property type="match status" value="1"/>
</dbReference>
<evidence type="ECO:0000259" key="4">
    <source>
        <dbReference type="PROSITE" id="PS50943"/>
    </source>
</evidence>
<evidence type="ECO:0000313" key="5">
    <source>
        <dbReference type="EMBL" id="MCZ4519506.1"/>
    </source>
</evidence>
<protein>
    <submittedName>
        <fullName evidence="5">Helix-turn-helix transcriptional regulator</fullName>
    </submittedName>
</protein>
<evidence type="ECO:0000256" key="2">
    <source>
        <dbReference type="ARBA" id="ARBA00023125"/>
    </source>
</evidence>
<dbReference type="CDD" id="cd00093">
    <property type="entry name" value="HTH_XRE"/>
    <property type="match status" value="1"/>
</dbReference>
<dbReference type="SUPFAM" id="SSF47413">
    <property type="entry name" value="lambda repressor-like DNA-binding domains"/>
    <property type="match status" value="1"/>
</dbReference>
<comment type="caution">
    <text evidence="5">The sequence shown here is derived from an EMBL/GenBank/DDBJ whole genome shotgun (WGS) entry which is preliminary data.</text>
</comment>
<evidence type="ECO:0000256" key="3">
    <source>
        <dbReference type="ARBA" id="ARBA00023163"/>
    </source>
</evidence>